<dbReference type="Proteomes" id="UP001066276">
    <property type="component" value="Chromosome 4_1"/>
</dbReference>
<organism evidence="2 3">
    <name type="scientific">Pleurodeles waltl</name>
    <name type="common">Iberian ribbed newt</name>
    <dbReference type="NCBI Taxonomy" id="8319"/>
    <lineage>
        <taxon>Eukaryota</taxon>
        <taxon>Metazoa</taxon>
        <taxon>Chordata</taxon>
        <taxon>Craniata</taxon>
        <taxon>Vertebrata</taxon>
        <taxon>Euteleostomi</taxon>
        <taxon>Amphibia</taxon>
        <taxon>Batrachia</taxon>
        <taxon>Caudata</taxon>
        <taxon>Salamandroidea</taxon>
        <taxon>Salamandridae</taxon>
        <taxon>Pleurodelinae</taxon>
        <taxon>Pleurodeles</taxon>
    </lineage>
</organism>
<protein>
    <submittedName>
        <fullName evidence="2">Uncharacterized protein</fullName>
    </submittedName>
</protein>
<evidence type="ECO:0000313" key="2">
    <source>
        <dbReference type="EMBL" id="KAJ1173322.1"/>
    </source>
</evidence>
<sequence length="152" mass="16565">MEAIAIPAVTVIALGAWSKWRPERPCNPSSALGPPLISKSHRPCGRLDTQFSSARTPGVSGGDCRPARSAGRSVRTASHSVRDYTLDAKGEAFPLRRRLRSSLERVEPGPEAAALRRDEEVRPDDRRGKLGPPWDLRGTNGDPRARALRGHT</sequence>
<name>A0AAV7TA08_PLEWA</name>
<feature type="region of interest" description="Disordered" evidence="1">
    <location>
        <begin position="103"/>
        <end position="152"/>
    </location>
</feature>
<gene>
    <name evidence="2" type="ORF">NDU88_005158</name>
</gene>
<proteinExistence type="predicted"/>
<dbReference type="AlphaFoldDB" id="A0AAV7TA08"/>
<comment type="caution">
    <text evidence="2">The sequence shown here is derived from an EMBL/GenBank/DDBJ whole genome shotgun (WGS) entry which is preliminary data.</text>
</comment>
<accession>A0AAV7TA08</accession>
<evidence type="ECO:0000313" key="3">
    <source>
        <dbReference type="Proteomes" id="UP001066276"/>
    </source>
</evidence>
<evidence type="ECO:0000256" key="1">
    <source>
        <dbReference type="SAM" id="MobiDB-lite"/>
    </source>
</evidence>
<feature type="region of interest" description="Disordered" evidence="1">
    <location>
        <begin position="24"/>
        <end position="81"/>
    </location>
</feature>
<reference evidence="2" key="1">
    <citation type="journal article" date="2022" name="bioRxiv">
        <title>Sequencing and chromosome-scale assembly of the giantPleurodeles waltlgenome.</title>
        <authorList>
            <person name="Brown T."/>
            <person name="Elewa A."/>
            <person name="Iarovenko S."/>
            <person name="Subramanian E."/>
            <person name="Araus A.J."/>
            <person name="Petzold A."/>
            <person name="Susuki M."/>
            <person name="Suzuki K.-i.T."/>
            <person name="Hayashi T."/>
            <person name="Toyoda A."/>
            <person name="Oliveira C."/>
            <person name="Osipova E."/>
            <person name="Leigh N.D."/>
            <person name="Simon A."/>
            <person name="Yun M.H."/>
        </authorList>
    </citation>
    <scope>NUCLEOTIDE SEQUENCE</scope>
    <source>
        <strain evidence="2">20211129_DDA</strain>
        <tissue evidence="2">Liver</tissue>
    </source>
</reference>
<dbReference type="EMBL" id="JANPWB010000007">
    <property type="protein sequence ID" value="KAJ1173322.1"/>
    <property type="molecule type" value="Genomic_DNA"/>
</dbReference>
<feature type="compositionally biased region" description="Basic and acidic residues" evidence="1">
    <location>
        <begin position="103"/>
        <end position="128"/>
    </location>
</feature>
<keyword evidence="3" id="KW-1185">Reference proteome</keyword>